<dbReference type="AlphaFoldDB" id="A0A409VZ00"/>
<dbReference type="Pfam" id="PF10428">
    <property type="entry name" value="SOG2"/>
    <property type="match status" value="1"/>
</dbReference>
<reference evidence="5 6" key="1">
    <citation type="journal article" date="2018" name="Evol. Lett.">
        <title>Horizontal gene cluster transfer increased hallucinogenic mushroom diversity.</title>
        <authorList>
            <person name="Reynolds H.T."/>
            <person name="Vijayakumar V."/>
            <person name="Gluck-Thaler E."/>
            <person name="Korotkin H.B."/>
            <person name="Matheny P.B."/>
            <person name="Slot J.C."/>
        </authorList>
    </citation>
    <scope>NUCLEOTIDE SEQUENCE [LARGE SCALE GENOMIC DNA]</scope>
    <source>
        <strain evidence="5 6">SRW20</strain>
    </source>
</reference>
<feature type="region of interest" description="Disordered" evidence="3">
    <location>
        <begin position="211"/>
        <end position="265"/>
    </location>
</feature>
<dbReference type="InterPro" id="IPR001611">
    <property type="entry name" value="Leu-rich_rpt"/>
</dbReference>
<dbReference type="Gene3D" id="3.80.10.10">
    <property type="entry name" value="Ribonuclease Inhibitor"/>
    <property type="match status" value="1"/>
</dbReference>
<comment type="caution">
    <text evidence="5">The sequence shown here is derived from an EMBL/GenBank/DDBJ whole genome shotgun (WGS) entry which is preliminary data.</text>
</comment>
<evidence type="ECO:0000259" key="4">
    <source>
        <dbReference type="Pfam" id="PF23598"/>
    </source>
</evidence>
<dbReference type="STRING" id="231916.A0A409VZ00"/>
<keyword evidence="1" id="KW-0433">Leucine-rich repeat</keyword>
<name>A0A409VZ00_9AGAR</name>
<dbReference type="InterPro" id="IPR050216">
    <property type="entry name" value="LRR_domain-containing"/>
</dbReference>
<dbReference type="PANTHER" id="PTHR48051">
    <property type="match status" value="1"/>
</dbReference>
<evidence type="ECO:0000313" key="6">
    <source>
        <dbReference type="Proteomes" id="UP000284706"/>
    </source>
</evidence>
<dbReference type="InterPro" id="IPR032675">
    <property type="entry name" value="LRR_dom_sf"/>
</dbReference>
<dbReference type="Pfam" id="PF23598">
    <property type="entry name" value="LRR_14"/>
    <property type="match status" value="1"/>
</dbReference>
<evidence type="ECO:0000256" key="3">
    <source>
        <dbReference type="SAM" id="MobiDB-lite"/>
    </source>
</evidence>
<dbReference type="GO" id="GO:0005737">
    <property type="term" value="C:cytoplasm"/>
    <property type="evidence" value="ECO:0007669"/>
    <property type="project" value="TreeGrafter"/>
</dbReference>
<accession>A0A409VZ00</accession>
<organism evidence="5 6">
    <name type="scientific">Gymnopilus dilepis</name>
    <dbReference type="NCBI Taxonomy" id="231916"/>
    <lineage>
        <taxon>Eukaryota</taxon>
        <taxon>Fungi</taxon>
        <taxon>Dikarya</taxon>
        <taxon>Basidiomycota</taxon>
        <taxon>Agaricomycotina</taxon>
        <taxon>Agaricomycetes</taxon>
        <taxon>Agaricomycetidae</taxon>
        <taxon>Agaricales</taxon>
        <taxon>Agaricineae</taxon>
        <taxon>Hymenogastraceae</taxon>
        <taxon>Gymnopilus</taxon>
    </lineage>
</organism>
<dbReference type="SMART" id="SM00369">
    <property type="entry name" value="LRR_TYP"/>
    <property type="match status" value="3"/>
</dbReference>
<feature type="domain" description="Disease resistance R13L4/SHOC-2-like LRR" evidence="4">
    <location>
        <begin position="91"/>
        <end position="167"/>
    </location>
</feature>
<dbReference type="PANTHER" id="PTHR48051:SF1">
    <property type="entry name" value="RAS SUPPRESSOR PROTEIN 1"/>
    <property type="match status" value="1"/>
</dbReference>
<dbReference type="InterPro" id="IPR019487">
    <property type="entry name" value="RAM_signalling_pathway_SOG2"/>
</dbReference>
<dbReference type="InterPro" id="IPR003591">
    <property type="entry name" value="Leu-rich_rpt_typical-subtyp"/>
</dbReference>
<dbReference type="OrthoDB" id="1394818at2759"/>
<evidence type="ECO:0000256" key="1">
    <source>
        <dbReference type="ARBA" id="ARBA00022614"/>
    </source>
</evidence>
<dbReference type="Proteomes" id="UP000284706">
    <property type="component" value="Unassembled WGS sequence"/>
</dbReference>
<dbReference type="SUPFAM" id="SSF52058">
    <property type="entry name" value="L domain-like"/>
    <property type="match status" value="1"/>
</dbReference>
<proteinExistence type="predicted"/>
<evidence type="ECO:0000313" key="5">
    <source>
        <dbReference type="EMBL" id="PPQ71494.1"/>
    </source>
</evidence>
<evidence type="ECO:0000256" key="2">
    <source>
        <dbReference type="ARBA" id="ARBA00022737"/>
    </source>
</evidence>
<feature type="compositionally biased region" description="Basic and acidic residues" evidence="3">
    <location>
        <begin position="226"/>
        <end position="237"/>
    </location>
</feature>
<protein>
    <recommendedName>
        <fullName evidence="4">Disease resistance R13L4/SHOC-2-like LRR domain-containing protein</fullName>
    </recommendedName>
</protein>
<gene>
    <name evidence="5" type="ORF">CVT26_011261</name>
</gene>
<keyword evidence="2" id="KW-0677">Repeat</keyword>
<dbReference type="EMBL" id="NHYE01005500">
    <property type="protein sequence ID" value="PPQ71494.1"/>
    <property type="molecule type" value="Genomic_DNA"/>
</dbReference>
<keyword evidence="6" id="KW-1185">Reference proteome</keyword>
<feature type="compositionally biased region" description="Low complexity" evidence="3">
    <location>
        <begin position="248"/>
        <end position="259"/>
    </location>
</feature>
<dbReference type="InterPro" id="IPR055414">
    <property type="entry name" value="LRR_R13L4/SHOC2-like"/>
</dbReference>
<dbReference type="InParanoid" id="A0A409VZ00"/>
<sequence>MLPDQDPDDGQTSQNQLSLTQIAEAVRSSPDGGTTIVLSKLGLNSIGSVEAEQLALGKASGNLQQSGSTVERLALGSNRLLSLPPEFAFFTRLRYLNLKHNSFAAFPEVLNLLPSLDTLDISHNKIKRLPSTPGNLVRLRVLCLSRNKLERLPHYITQFENLEVLHVDRNPLEWPPIGVIDNLVSLQPEKDARSWIRDLFTWMETEGEKTRYDDSGYGELGEWDPEPLRNTHSRESKPSAASTPHARSLSLDSNASTSSPTESLSAHEFADDIPHFASYHSLMHANLSDELPSGSPPSKFPSFHRDNSGTGLAYSSTQFHGSVYPKALPQSSAKRKSHLDLRPLHKEPTPVTPNFLEDKLLTDGFQVQNDSNFQLPHQDSALLVGHSSAKPRLTDEALASITPDVISKERNSYFRRSYAQTKSYALPKPLFRMFECARSILFATGQLYQALRNYQESAERTAPILEKVLEPAYATLMYLIRSLDRFEDVSRKATPSPSICRRVLESCKDTITAFKQAIVLVGSQISINTPQDVRYMRWLILEFYGISAELSTAWQTIVPDLEHLKPFLSGAASSITLVSGTADYKSPVPSDFCTYDEIKPVARSRCADSLNAALGPGRTRTARRHAGSFSSKDVEIGKELPSYDALPALTGGVATRTPMLRTPKRLMTLPIAAPSFQSPYYPNFSSSYTTLPVSTGLKLHRHNASQGSFDIALLPSPTPTDSLMTDILGRETLQMIRAVVDLTPTICDQVAEALGGRLVNTQELADYLESACTLSKKLHSDVFDLSEGKSDKADVKAFRESARLFLEVILHLLDLLQVQHSPDAISDTLKFDLQRLIHYAEEIMIAPFAATGTPSGSPTFPPKSNTYGAYPQRPEDNEHVPNFLNSRIAQLQRAGTKPLNSMLPDLAPGPLTVSVKPSNT</sequence>
<feature type="region of interest" description="Disordered" evidence="3">
    <location>
        <begin position="899"/>
        <end position="920"/>
    </location>
</feature>
<feature type="region of interest" description="Disordered" evidence="3">
    <location>
        <begin position="854"/>
        <end position="882"/>
    </location>
</feature>
<dbReference type="PROSITE" id="PS51450">
    <property type="entry name" value="LRR"/>
    <property type="match status" value="1"/>
</dbReference>